<dbReference type="OrthoDB" id="4084022at2759"/>
<sequence length="178" mass="19843">MGSGNLSSRVKNMKFMQVAGDKHRKDQIVAAEKDGIKKLKDSSEWTLPVSTKALKVIKSKNRKVRKVGFSKINSMGPVNISKDLNDGTLGRMKLSSVQDANGGEKQDAEKTLTVDESDEKPNSDSERKEKRKSKRSKKSKKKSKVIEGFVSKSDEEFDPTEVDLTSKSLLGLWKANRK</sequence>
<keyword evidence="3" id="KW-1185">Reference proteome</keyword>
<dbReference type="STRING" id="763406.A0A1E3NKY2"/>
<organism evidence="2 3">
    <name type="scientific">Pichia membranifaciens NRRL Y-2026</name>
    <dbReference type="NCBI Taxonomy" id="763406"/>
    <lineage>
        <taxon>Eukaryota</taxon>
        <taxon>Fungi</taxon>
        <taxon>Dikarya</taxon>
        <taxon>Ascomycota</taxon>
        <taxon>Saccharomycotina</taxon>
        <taxon>Pichiomycetes</taxon>
        <taxon>Pichiales</taxon>
        <taxon>Pichiaceae</taxon>
        <taxon>Pichia</taxon>
    </lineage>
</organism>
<dbReference type="Proteomes" id="UP000094455">
    <property type="component" value="Unassembled WGS sequence"/>
</dbReference>
<reference evidence="2 3" key="1">
    <citation type="journal article" date="2016" name="Proc. Natl. Acad. Sci. U.S.A.">
        <title>Comparative genomics of biotechnologically important yeasts.</title>
        <authorList>
            <person name="Riley R."/>
            <person name="Haridas S."/>
            <person name="Wolfe K.H."/>
            <person name="Lopes M.R."/>
            <person name="Hittinger C.T."/>
            <person name="Goeker M."/>
            <person name="Salamov A.A."/>
            <person name="Wisecaver J.H."/>
            <person name="Long T.M."/>
            <person name="Calvey C.H."/>
            <person name="Aerts A.L."/>
            <person name="Barry K.W."/>
            <person name="Choi C."/>
            <person name="Clum A."/>
            <person name="Coughlan A.Y."/>
            <person name="Deshpande S."/>
            <person name="Douglass A.P."/>
            <person name="Hanson S.J."/>
            <person name="Klenk H.-P."/>
            <person name="LaButti K.M."/>
            <person name="Lapidus A."/>
            <person name="Lindquist E.A."/>
            <person name="Lipzen A.M."/>
            <person name="Meier-Kolthoff J.P."/>
            <person name="Ohm R.A."/>
            <person name="Otillar R.P."/>
            <person name="Pangilinan J.L."/>
            <person name="Peng Y."/>
            <person name="Rokas A."/>
            <person name="Rosa C.A."/>
            <person name="Scheuner C."/>
            <person name="Sibirny A.A."/>
            <person name="Slot J.C."/>
            <person name="Stielow J.B."/>
            <person name="Sun H."/>
            <person name="Kurtzman C.P."/>
            <person name="Blackwell M."/>
            <person name="Grigoriev I.V."/>
            <person name="Jeffries T.W."/>
        </authorList>
    </citation>
    <scope>NUCLEOTIDE SEQUENCE [LARGE SCALE GENOMIC DNA]</scope>
    <source>
        <strain evidence="2 3">NRRL Y-2026</strain>
    </source>
</reference>
<dbReference type="Pfam" id="PF10175">
    <property type="entry name" value="MPP6"/>
    <property type="match status" value="1"/>
</dbReference>
<dbReference type="EMBL" id="KV454003">
    <property type="protein sequence ID" value="ODQ46781.1"/>
    <property type="molecule type" value="Genomic_DNA"/>
</dbReference>
<dbReference type="RefSeq" id="XP_019017894.1">
    <property type="nucleotide sequence ID" value="XM_019164301.1"/>
</dbReference>
<evidence type="ECO:0000313" key="2">
    <source>
        <dbReference type="EMBL" id="ODQ46781.1"/>
    </source>
</evidence>
<evidence type="ECO:0000256" key="1">
    <source>
        <dbReference type="SAM" id="MobiDB-lite"/>
    </source>
</evidence>
<dbReference type="GeneID" id="30180988"/>
<proteinExistence type="predicted"/>
<dbReference type="AlphaFoldDB" id="A0A1E3NKY2"/>
<feature type="compositionally biased region" description="Basic and acidic residues" evidence="1">
    <location>
        <begin position="102"/>
        <end position="128"/>
    </location>
</feature>
<feature type="compositionally biased region" description="Basic residues" evidence="1">
    <location>
        <begin position="129"/>
        <end position="143"/>
    </location>
</feature>
<accession>A0A1E3NKY2</accession>
<protein>
    <submittedName>
        <fullName evidence="2">Uncharacterized protein</fullName>
    </submittedName>
</protein>
<evidence type="ECO:0000313" key="3">
    <source>
        <dbReference type="Proteomes" id="UP000094455"/>
    </source>
</evidence>
<gene>
    <name evidence="2" type="ORF">PICMEDRAFT_72818</name>
</gene>
<name>A0A1E3NKY2_9ASCO</name>
<feature type="region of interest" description="Disordered" evidence="1">
    <location>
        <begin position="75"/>
        <end position="145"/>
    </location>
</feature>